<dbReference type="AlphaFoldDB" id="A0A3B1A3V3"/>
<sequence length="90" mass="9896">MKTHIAQLAKPYLLRSRAQALTGHGLKIILRLSIQGLCPCPDTGRAFATNPLNPQKRWLYYASFCHDAIYHQGFVHLATVGTCCTIGAGQ</sequence>
<dbReference type="EMBL" id="UOFP01000220">
    <property type="protein sequence ID" value="VAW88404.1"/>
    <property type="molecule type" value="Genomic_DNA"/>
</dbReference>
<reference evidence="1" key="1">
    <citation type="submission" date="2018-06" db="EMBL/GenBank/DDBJ databases">
        <authorList>
            <person name="Zhirakovskaya E."/>
        </authorList>
    </citation>
    <scope>NUCLEOTIDE SEQUENCE</scope>
</reference>
<protein>
    <submittedName>
        <fullName evidence="1">Uncharacterized protein</fullName>
    </submittedName>
</protein>
<gene>
    <name evidence="1" type="ORF">MNBD_GAMMA18-1129</name>
</gene>
<evidence type="ECO:0000313" key="1">
    <source>
        <dbReference type="EMBL" id="VAW88404.1"/>
    </source>
</evidence>
<name>A0A3B1A3V3_9ZZZZ</name>
<organism evidence="1">
    <name type="scientific">hydrothermal vent metagenome</name>
    <dbReference type="NCBI Taxonomy" id="652676"/>
    <lineage>
        <taxon>unclassified sequences</taxon>
        <taxon>metagenomes</taxon>
        <taxon>ecological metagenomes</taxon>
    </lineage>
</organism>
<proteinExistence type="predicted"/>
<accession>A0A3B1A3V3</accession>